<dbReference type="GO" id="GO:0006689">
    <property type="term" value="P:ganglioside catabolic process"/>
    <property type="evidence" value="ECO:0007669"/>
    <property type="project" value="TreeGrafter"/>
</dbReference>
<comment type="catalytic activity">
    <reaction evidence="1">
        <text>Hydrolysis of alpha-(2-&gt;3)-, alpha-(2-&gt;6)-, alpha-(2-&gt;8)- glycosidic linkages of terminal sialic acid residues in oligosaccharides, glycoproteins, glycolipids, colominic acid and synthetic substrates.</text>
        <dbReference type="EC" id="3.2.1.18"/>
    </reaction>
</comment>
<dbReference type="CDD" id="cd15482">
    <property type="entry name" value="Sialidase_non-viral"/>
    <property type="match status" value="1"/>
</dbReference>
<dbReference type="GO" id="GO:0004308">
    <property type="term" value="F:exo-alpha-sialidase activity"/>
    <property type="evidence" value="ECO:0007669"/>
    <property type="project" value="UniProtKB-EC"/>
</dbReference>
<dbReference type="EC" id="3.2.1.18" evidence="3"/>
<dbReference type="AlphaFoldDB" id="R4Z1U8"/>
<keyword evidence="5" id="KW-0732">Signal</keyword>
<dbReference type="EMBL" id="CANL01000038">
    <property type="protein sequence ID" value="CCM64650.1"/>
    <property type="molecule type" value="Genomic_DNA"/>
</dbReference>
<dbReference type="RefSeq" id="WP_012228870.1">
    <property type="nucleotide sequence ID" value="NZ_HG422565.1"/>
</dbReference>
<feature type="region of interest" description="Disordered" evidence="4">
    <location>
        <begin position="101"/>
        <end position="120"/>
    </location>
</feature>
<dbReference type="InterPro" id="IPR011040">
    <property type="entry name" value="Sialidase"/>
</dbReference>
<accession>R4Z1U8</accession>
<dbReference type="PANTHER" id="PTHR10628">
    <property type="entry name" value="SIALIDASE"/>
    <property type="match status" value="1"/>
</dbReference>
<dbReference type="Proteomes" id="UP000018291">
    <property type="component" value="Unassembled WGS sequence"/>
</dbReference>
<protein>
    <recommendedName>
        <fullName evidence="3">exo-alpha-sialidase</fullName>
        <ecNumber evidence="3">3.2.1.18</ecNumber>
    </recommendedName>
</protein>
<evidence type="ECO:0000256" key="3">
    <source>
        <dbReference type="ARBA" id="ARBA00012733"/>
    </source>
</evidence>
<dbReference type="HOGENOM" id="CLU_481207_0_0_11"/>
<evidence type="ECO:0000313" key="7">
    <source>
        <dbReference type="EMBL" id="CCM64650.1"/>
    </source>
</evidence>
<keyword evidence="7" id="KW-0326">Glycosidase</keyword>
<dbReference type="eggNOG" id="COG4409">
    <property type="taxonomic scope" value="Bacteria"/>
</dbReference>
<feature type="domain" description="Sialidase" evidence="6">
    <location>
        <begin position="114"/>
        <end position="380"/>
    </location>
</feature>
<evidence type="ECO:0000313" key="8">
    <source>
        <dbReference type="Proteomes" id="UP000018291"/>
    </source>
</evidence>
<comment type="caution">
    <text evidence="7">The sequence shown here is derived from an EMBL/GenBank/DDBJ whole genome shotgun (WGS) entry which is preliminary data.</text>
</comment>
<evidence type="ECO:0000256" key="4">
    <source>
        <dbReference type="SAM" id="MobiDB-lite"/>
    </source>
</evidence>
<feature type="region of interest" description="Disordered" evidence="4">
    <location>
        <begin position="168"/>
        <end position="190"/>
    </location>
</feature>
<name>R4Z1U8_9ACTN</name>
<dbReference type="GO" id="GO:0005737">
    <property type="term" value="C:cytoplasm"/>
    <property type="evidence" value="ECO:0007669"/>
    <property type="project" value="TreeGrafter"/>
</dbReference>
<evidence type="ECO:0000256" key="1">
    <source>
        <dbReference type="ARBA" id="ARBA00000427"/>
    </source>
</evidence>
<comment type="similarity">
    <text evidence="2">Belongs to the glycosyl hydrolase 33 family.</text>
</comment>
<dbReference type="GO" id="GO:0009313">
    <property type="term" value="P:oligosaccharide catabolic process"/>
    <property type="evidence" value="ECO:0007669"/>
    <property type="project" value="TreeGrafter"/>
</dbReference>
<feature type="signal peptide" evidence="5">
    <location>
        <begin position="1"/>
        <end position="38"/>
    </location>
</feature>
<evidence type="ECO:0000256" key="5">
    <source>
        <dbReference type="SAM" id="SignalP"/>
    </source>
</evidence>
<organism evidence="7 8">
    <name type="scientific">Candidatus Neomicrothrix parvicella RN1</name>
    <dbReference type="NCBI Taxonomy" id="1229780"/>
    <lineage>
        <taxon>Bacteria</taxon>
        <taxon>Bacillati</taxon>
        <taxon>Actinomycetota</taxon>
        <taxon>Acidimicrobiia</taxon>
        <taxon>Acidimicrobiales</taxon>
        <taxon>Microthrixaceae</taxon>
        <taxon>Candidatus Neomicrothrix</taxon>
    </lineage>
</organism>
<reference evidence="7 8" key="1">
    <citation type="journal article" date="2013" name="ISME J.">
        <title>Metabolic model for the filamentous 'Candidatus Microthrix parvicella' based on genomic and metagenomic analyses.</title>
        <authorList>
            <person name="Jon McIlroy S."/>
            <person name="Kristiansen R."/>
            <person name="Albertsen M."/>
            <person name="Michael Karst S."/>
            <person name="Rossetti S."/>
            <person name="Lund Nielsen J."/>
            <person name="Tandoi V."/>
            <person name="James Seviour R."/>
            <person name="Nielsen P.H."/>
        </authorList>
    </citation>
    <scope>NUCLEOTIDE SEQUENCE [LARGE SCALE GENOMIC DNA]</scope>
    <source>
        <strain evidence="7 8">RN1</strain>
    </source>
</reference>
<dbReference type="PANTHER" id="PTHR10628:SF30">
    <property type="entry name" value="EXO-ALPHA-SIALIDASE"/>
    <property type="match status" value="1"/>
</dbReference>
<feature type="chain" id="PRO_5004383710" description="exo-alpha-sialidase" evidence="5">
    <location>
        <begin position="39"/>
        <end position="566"/>
    </location>
</feature>
<gene>
    <name evidence="7" type="ORF">BN381_430046</name>
</gene>
<proteinExistence type="inferred from homology"/>
<dbReference type="Gene3D" id="2.120.10.10">
    <property type="match status" value="1"/>
</dbReference>
<dbReference type="InterPro" id="IPR036278">
    <property type="entry name" value="Sialidase_sf"/>
</dbReference>
<feature type="region of interest" description="Disordered" evidence="4">
    <location>
        <begin position="526"/>
        <end position="566"/>
    </location>
</feature>
<dbReference type="SUPFAM" id="SSF50939">
    <property type="entry name" value="Sialidases"/>
    <property type="match status" value="1"/>
</dbReference>
<dbReference type="InterPro" id="IPR026856">
    <property type="entry name" value="Sialidase_fam"/>
</dbReference>
<evidence type="ECO:0000256" key="2">
    <source>
        <dbReference type="ARBA" id="ARBA00009348"/>
    </source>
</evidence>
<dbReference type="Pfam" id="PF13088">
    <property type="entry name" value="BNR_2"/>
    <property type="match status" value="1"/>
</dbReference>
<dbReference type="STRING" id="1229780.BN381_430046"/>
<keyword evidence="8" id="KW-1185">Reference proteome</keyword>
<sequence>MINPATWRRTDAPRGVRRFALVGPALAMLALFGQSASGAVCDTTDAPQRTGPAVPAPRAEGAVTIFQGDTDGVDTYRIPGAATTPTGAIVVAAEQRTLSPLDSDPHSLVSRRSTDGGRTWGAKAEVAPVLTEGVGCIPSDPVLLAPATGPTAGEVLIIHHCREGSGLRISRSSDDGASWSPPEPLGLGTTPQVPQSVIDRFRPGPGHGVELTVGPSAGRLVVAADTSADGKATLVLVVSDDGGRSWRIGATLISDPDSGPIPDETAIAELADGTLVLSSRNASSKASGRIFARSSDGGASFDRWPSGQALEVDPSVTVPVVQGSLLTTPDGDRAVFASPSDPTYRRGLALWTSTTGADWAPGPLIVPGPAAYSDLVAVDDDTLGLVVETGDRNPYERIDFVPVPTSRLDGPRTPLPNDFDVAGAVAGRLVVDGKRFSITRFCLFSDRVELDGGYLTADISGGLDAVKVRLHLDDRGDGRPLDLEGTVALDLTSGISYRGTQTDDEGVAHELDLVMVNFEPCVEPAPGETGVCDNPTSGTDGADSLADDPAAGASGVAEPLAPRFTG</sequence>
<evidence type="ECO:0000259" key="6">
    <source>
        <dbReference type="Pfam" id="PF13088"/>
    </source>
</evidence>
<keyword evidence="7" id="KW-0378">Hydrolase</keyword>
<dbReference type="GO" id="GO:0016020">
    <property type="term" value="C:membrane"/>
    <property type="evidence" value="ECO:0007669"/>
    <property type="project" value="TreeGrafter"/>
</dbReference>